<dbReference type="GO" id="GO:0016491">
    <property type="term" value="F:oxidoreductase activity"/>
    <property type="evidence" value="ECO:0007669"/>
    <property type="project" value="UniProtKB-KW"/>
</dbReference>
<organism evidence="4 5">
    <name type="scientific">Streptomyces clavuligerus</name>
    <dbReference type="NCBI Taxonomy" id="1901"/>
    <lineage>
        <taxon>Bacteria</taxon>
        <taxon>Bacillati</taxon>
        <taxon>Actinomycetota</taxon>
        <taxon>Actinomycetes</taxon>
        <taxon>Kitasatosporales</taxon>
        <taxon>Streptomycetaceae</taxon>
        <taxon>Streptomyces</taxon>
    </lineage>
</organism>
<dbReference type="RefSeq" id="WP_003955754.1">
    <property type="nucleotide sequence ID" value="NZ_CM000913.1"/>
</dbReference>
<dbReference type="PRINTS" id="PR00081">
    <property type="entry name" value="GDHRDH"/>
</dbReference>
<dbReference type="KEGG" id="sclf:BB341_18995"/>
<proteinExistence type="inferred from homology"/>
<dbReference type="PRINTS" id="PR00080">
    <property type="entry name" value="SDRFAMILY"/>
</dbReference>
<gene>
    <name evidence="4" type="ORF">SCLAV_1865</name>
</gene>
<evidence type="ECO:0000313" key="4">
    <source>
        <dbReference type="EMBL" id="EFG06938.1"/>
    </source>
</evidence>
<keyword evidence="5" id="KW-1185">Reference proteome</keyword>
<sequence length="257" mass="26538">MTRSDLPDLTGQTVLVTGASGGIGSAVARRFADAGAAVVVHGHHGREQAERLAAELTARECRAVALTADLTDEAACRRLVADSAAWSGRLTGLVNCAGVQPVRQLAEMTTAEWRQVVDTNLAGAFTCTQAAVPVLAAHGGGSVTHIASIEGSHPAFQHAHYCASKAALIMHARSAALEYGPLGVRVNTVSPGLIDRPGLDGEWPEGVRRWKQAAPLGRLGTGQDVGNACVFLASGLASWITGHDLVVDGGVSSAPTW</sequence>
<dbReference type="InterPro" id="IPR002347">
    <property type="entry name" value="SDR_fam"/>
</dbReference>
<protein>
    <submittedName>
        <fullName evidence="4">Glucose 1-dehydrogenase</fullName>
    </submittedName>
</protein>
<evidence type="ECO:0000313" key="5">
    <source>
        <dbReference type="Proteomes" id="UP000002357"/>
    </source>
</evidence>
<dbReference type="GeneID" id="93731541"/>
<keyword evidence="2" id="KW-0560">Oxidoreductase</keyword>
<feature type="domain" description="Ketoreductase" evidence="3">
    <location>
        <begin position="12"/>
        <end position="200"/>
    </location>
</feature>
<dbReference type="FunFam" id="3.40.50.720:FF:000084">
    <property type="entry name" value="Short-chain dehydrogenase reductase"/>
    <property type="match status" value="1"/>
</dbReference>
<dbReference type="InterPro" id="IPR057326">
    <property type="entry name" value="KR_dom"/>
</dbReference>
<dbReference type="InterPro" id="IPR036291">
    <property type="entry name" value="NAD(P)-bd_dom_sf"/>
</dbReference>
<dbReference type="PANTHER" id="PTHR43639:SF1">
    <property type="entry name" value="SHORT-CHAIN DEHYDROGENASE_REDUCTASE FAMILY PROTEIN"/>
    <property type="match status" value="1"/>
</dbReference>
<reference evidence="4 5" key="1">
    <citation type="journal article" date="2010" name="Genome Biol. Evol.">
        <title>The sequence of a 1.8-mb bacterial linear plasmid reveals a rich evolutionary reservoir of secondary metabolic pathways.</title>
        <authorList>
            <person name="Medema M.H."/>
            <person name="Trefzer A."/>
            <person name="Kovalchuk A."/>
            <person name="van den Berg M."/>
            <person name="Mueller U."/>
            <person name="Heijne W."/>
            <person name="Wu L."/>
            <person name="Alam M.T."/>
            <person name="Ronning C.M."/>
            <person name="Nierman W.C."/>
            <person name="Bovenberg R.A.L."/>
            <person name="Breitling R."/>
            <person name="Takano E."/>
        </authorList>
    </citation>
    <scope>NUCLEOTIDE SEQUENCE [LARGE SCALE GENOMIC DNA]</scope>
    <source>
        <strain evidence="5">ATCC 27064 / DSM 738 / JCM 4710 / NBRC 13307 / NCIMB 12785 / NRRL 3585 / VKM Ac-602</strain>
    </source>
</reference>
<evidence type="ECO:0000256" key="2">
    <source>
        <dbReference type="ARBA" id="ARBA00023002"/>
    </source>
</evidence>
<accession>B5GV85</accession>
<comment type="similarity">
    <text evidence="1">Belongs to the short-chain dehydrogenases/reductases (SDR) family.</text>
</comment>
<dbReference type="NCBIfam" id="NF005559">
    <property type="entry name" value="PRK07231.1"/>
    <property type="match status" value="1"/>
</dbReference>
<dbReference type="SUPFAM" id="SSF51735">
    <property type="entry name" value="NAD(P)-binding Rossmann-fold domains"/>
    <property type="match status" value="1"/>
</dbReference>
<dbReference type="CDD" id="cd05233">
    <property type="entry name" value="SDR_c"/>
    <property type="match status" value="1"/>
</dbReference>
<evidence type="ECO:0000259" key="3">
    <source>
        <dbReference type="SMART" id="SM00822"/>
    </source>
</evidence>
<dbReference type="Proteomes" id="UP000002357">
    <property type="component" value="Chromosome"/>
</dbReference>
<dbReference type="STRING" id="1901.BB341_18995"/>
<dbReference type="OrthoDB" id="9804774at2"/>
<dbReference type="eggNOG" id="COG1028">
    <property type="taxonomic scope" value="Bacteria"/>
</dbReference>
<dbReference type="Gene3D" id="3.40.50.720">
    <property type="entry name" value="NAD(P)-binding Rossmann-like Domain"/>
    <property type="match status" value="1"/>
</dbReference>
<name>B5GV85_STRCL</name>
<dbReference type="AlphaFoldDB" id="B5GV85"/>
<evidence type="ECO:0000256" key="1">
    <source>
        <dbReference type="ARBA" id="ARBA00006484"/>
    </source>
</evidence>
<dbReference type="SMART" id="SM00822">
    <property type="entry name" value="PKS_KR"/>
    <property type="match status" value="1"/>
</dbReference>
<dbReference type="EMBL" id="CM000913">
    <property type="protein sequence ID" value="EFG06938.1"/>
    <property type="molecule type" value="Genomic_DNA"/>
</dbReference>
<dbReference type="Pfam" id="PF13561">
    <property type="entry name" value="adh_short_C2"/>
    <property type="match status" value="1"/>
</dbReference>
<dbReference type="PANTHER" id="PTHR43639">
    <property type="entry name" value="OXIDOREDUCTASE, SHORT-CHAIN DEHYDROGENASE/REDUCTASE FAMILY (AFU_ORTHOLOGUE AFUA_5G02870)"/>
    <property type="match status" value="1"/>
</dbReference>